<reference evidence="1 2" key="1">
    <citation type="journal article" date="2021" name="Plant Biotechnol. J.">
        <title>Multi-omics assisted identification of the key and species-specific regulatory components of drought-tolerant mechanisms in Gossypium stocksii.</title>
        <authorList>
            <person name="Yu D."/>
            <person name="Ke L."/>
            <person name="Zhang D."/>
            <person name="Wu Y."/>
            <person name="Sun Y."/>
            <person name="Mei J."/>
            <person name="Sun J."/>
            <person name="Sun Y."/>
        </authorList>
    </citation>
    <scope>NUCLEOTIDE SEQUENCE [LARGE SCALE GENOMIC DNA]</scope>
    <source>
        <strain evidence="2">cv. E1</strain>
        <tissue evidence="1">Leaf</tissue>
    </source>
</reference>
<name>A0A9D3W2C7_9ROSI</name>
<organism evidence="1 2">
    <name type="scientific">Gossypium stocksii</name>
    <dbReference type="NCBI Taxonomy" id="47602"/>
    <lineage>
        <taxon>Eukaryota</taxon>
        <taxon>Viridiplantae</taxon>
        <taxon>Streptophyta</taxon>
        <taxon>Embryophyta</taxon>
        <taxon>Tracheophyta</taxon>
        <taxon>Spermatophyta</taxon>
        <taxon>Magnoliopsida</taxon>
        <taxon>eudicotyledons</taxon>
        <taxon>Gunneridae</taxon>
        <taxon>Pentapetalae</taxon>
        <taxon>rosids</taxon>
        <taxon>malvids</taxon>
        <taxon>Malvales</taxon>
        <taxon>Malvaceae</taxon>
        <taxon>Malvoideae</taxon>
        <taxon>Gossypium</taxon>
    </lineage>
</organism>
<dbReference type="AlphaFoldDB" id="A0A9D3W2C7"/>
<accession>A0A9D3W2C7</accession>
<dbReference type="EMBL" id="JAIQCV010000004">
    <property type="protein sequence ID" value="KAH1107601.1"/>
    <property type="molecule type" value="Genomic_DNA"/>
</dbReference>
<dbReference type="OrthoDB" id="1000626at2759"/>
<protein>
    <submittedName>
        <fullName evidence="1">Uncharacterized protein</fullName>
    </submittedName>
</protein>
<gene>
    <name evidence="1" type="ORF">J1N35_011369</name>
</gene>
<comment type="caution">
    <text evidence="1">The sequence shown here is derived from an EMBL/GenBank/DDBJ whole genome shotgun (WGS) entry which is preliminary data.</text>
</comment>
<keyword evidence="2" id="KW-1185">Reference proteome</keyword>
<proteinExistence type="predicted"/>
<evidence type="ECO:0000313" key="1">
    <source>
        <dbReference type="EMBL" id="KAH1107601.1"/>
    </source>
</evidence>
<dbReference type="Proteomes" id="UP000828251">
    <property type="component" value="Unassembled WGS sequence"/>
</dbReference>
<evidence type="ECO:0000313" key="2">
    <source>
        <dbReference type="Proteomes" id="UP000828251"/>
    </source>
</evidence>
<feature type="non-terminal residue" evidence="1">
    <location>
        <position position="1"/>
    </location>
</feature>
<sequence>VHKLSPGFTSKSLAKNLGNVLGSFLDYDPAVNIARWNNYMLIRVWLDNRFVDEVEEDKEIGRGVL</sequence>